<protein>
    <submittedName>
        <fullName evidence="2">Glycosyl transferase, group 1</fullName>
    </submittedName>
</protein>
<dbReference type="KEGG" id="rru:Rru_A2938"/>
<dbReference type="CAZy" id="GT4">
    <property type="family name" value="Glycosyltransferase Family 4"/>
</dbReference>
<organism evidence="2 3">
    <name type="scientific">Rhodospirillum rubrum (strain ATCC 11170 / ATH 1.1.1 / DSM 467 / LMG 4362 / NCIMB 8255 / S1)</name>
    <dbReference type="NCBI Taxonomy" id="269796"/>
    <lineage>
        <taxon>Bacteria</taxon>
        <taxon>Pseudomonadati</taxon>
        <taxon>Pseudomonadota</taxon>
        <taxon>Alphaproteobacteria</taxon>
        <taxon>Rhodospirillales</taxon>
        <taxon>Rhodospirillaceae</taxon>
        <taxon>Rhodospirillum</taxon>
    </lineage>
</organism>
<dbReference type="Gene3D" id="3.40.50.2000">
    <property type="entry name" value="Glycogen Phosphorylase B"/>
    <property type="match status" value="2"/>
</dbReference>
<dbReference type="Pfam" id="PF13692">
    <property type="entry name" value="Glyco_trans_1_4"/>
    <property type="match status" value="1"/>
</dbReference>
<dbReference type="EnsemblBacteria" id="ABC23735">
    <property type="protein sequence ID" value="ABC23735"/>
    <property type="gene ID" value="Rru_A2938"/>
</dbReference>
<dbReference type="PATRIC" id="fig|269796.9.peg.3046"/>
<dbReference type="EMBL" id="CP000230">
    <property type="protein sequence ID" value="ABC23735.1"/>
    <property type="molecule type" value="Genomic_DNA"/>
</dbReference>
<keyword evidence="2" id="KW-0808">Transferase</keyword>
<proteinExistence type="predicted"/>
<dbReference type="HOGENOM" id="CLU_009583_0_3_5"/>
<dbReference type="AlphaFoldDB" id="Q2RQ60"/>
<dbReference type="SUPFAM" id="SSF53756">
    <property type="entry name" value="UDP-Glycosyltransferase/glycogen phosphorylase"/>
    <property type="match status" value="1"/>
</dbReference>
<gene>
    <name evidence="2" type="ordered locus">Rru_A2938</name>
</gene>
<feature type="domain" description="Glycosyltransferase subfamily 4-like N-terminal" evidence="1">
    <location>
        <begin position="15"/>
        <end position="151"/>
    </location>
</feature>
<dbReference type="Pfam" id="PF13439">
    <property type="entry name" value="Glyco_transf_4"/>
    <property type="match status" value="1"/>
</dbReference>
<dbReference type="STRING" id="269796.Rru_A2938"/>
<dbReference type="PhylomeDB" id="Q2RQ60"/>
<sequence length="351" mass="39128">MGLRILQVMAGAEQGGAELFFERLCIALHRAGLHQHVVMREASVRLARMREAGLRPVLLPFGGRFDFKTGRALRQEIARFQPAVVLSWMNRATRFVRPGNHVFCARLGGYYDLKYYRGCDWLVCNTEDIRDYVIKQGFPAERAVHLPNFVPQQHMAPTARKLLYTPENAPLVLALGRLHENKAFDVLLRALALVPDVYLWLAGEGPLRASLETLAQDLGVKPRVRFLGWRDDTPALYAAADLVVFPSRHEPLGNVVLEAWAQRTPMVSTRTDGPARLITSGHNGLLVPIDDHRAMAGAIRQAFGEPGLGEAMARAGWDSYLAAYTEEKVVASYRSFFETIVAERSGAVDRG</sequence>
<name>Q2RQ60_RHORT</name>
<evidence type="ECO:0000259" key="1">
    <source>
        <dbReference type="Pfam" id="PF13439"/>
    </source>
</evidence>
<dbReference type="RefSeq" id="WP_011390688.1">
    <property type="nucleotide sequence ID" value="NC_007643.1"/>
</dbReference>
<dbReference type="GO" id="GO:0016757">
    <property type="term" value="F:glycosyltransferase activity"/>
    <property type="evidence" value="ECO:0007669"/>
    <property type="project" value="TreeGrafter"/>
</dbReference>
<reference evidence="2 3" key="1">
    <citation type="journal article" date="2011" name="Stand. Genomic Sci.">
        <title>Complete genome sequence of Rhodospirillum rubrum type strain (S1).</title>
        <authorList>
            <person name="Munk A.C."/>
            <person name="Copeland A."/>
            <person name="Lucas S."/>
            <person name="Lapidus A."/>
            <person name="Del Rio T.G."/>
            <person name="Barry K."/>
            <person name="Detter J.C."/>
            <person name="Hammon N."/>
            <person name="Israni S."/>
            <person name="Pitluck S."/>
            <person name="Brettin T."/>
            <person name="Bruce D."/>
            <person name="Han C."/>
            <person name="Tapia R."/>
            <person name="Gilna P."/>
            <person name="Schmutz J."/>
            <person name="Larimer F."/>
            <person name="Land M."/>
            <person name="Kyrpides N.C."/>
            <person name="Mavromatis K."/>
            <person name="Richardson P."/>
            <person name="Rohde M."/>
            <person name="Goker M."/>
            <person name="Klenk H.P."/>
            <person name="Zhang Y."/>
            <person name="Roberts G.P."/>
            <person name="Reslewic S."/>
            <person name="Schwartz D.C."/>
        </authorList>
    </citation>
    <scope>NUCLEOTIDE SEQUENCE [LARGE SCALE GENOMIC DNA]</scope>
    <source>
        <strain evidence="3">ATCC 11170 / ATH 1.1.1 / DSM 467 / LMG 4362 / NCIMB 8255 / S1</strain>
    </source>
</reference>
<dbReference type="eggNOG" id="COG0438">
    <property type="taxonomic scope" value="Bacteria"/>
</dbReference>
<evidence type="ECO:0000313" key="2">
    <source>
        <dbReference type="EMBL" id="ABC23735.1"/>
    </source>
</evidence>
<accession>Q2RQ60</accession>
<dbReference type="DNASU" id="3836382"/>
<dbReference type="PANTHER" id="PTHR12526">
    <property type="entry name" value="GLYCOSYLTRANSFERASE"/>
    <property type="match status" value="1"/>
</dbReference>
<evidence type="ECO:0000313" key="3">
    <source>
        <dbReference type="Proteomes" id="UP000001929"/>
    </source>
</evidence>
<dbReference type="CDD" id="cd03811">
    <property type="entry name" value="GT4_GT28_WabH-like"/>
    <property type="match status" value="1"/>
</dbReference>
<dbReference type="PANTHER" id="PTHR12526:SF635">
    <property type="entry name" value="GLYCOSYL TRANSFERASE GROUP 1"/>
    <property type="match status" value="1"/>
</dbReference>
<dbReference type="Proteomes" id="UP000001929">
    <property type="component" value="Chromosome"/>
</dbReference>
<keyword evidence="3" id="KW-1185">Reference proteome</keyword>
<dbReference type="InterPro" id="IPR028098">
    <property type="entry name" value="Glyco_trans_4-like_N"/>
</dbReference>
<dbReference type="SMR" id="Q2RQ60"/>